<gene>
    <name evidence="2" type="ORF">CVLEPA_LOCUS19250</name>
</gene>
<sequence length="198" mass="22568">MGQLPIDTETWGPNTVTQPYHQANAIDKPVQLHSRYVTAPNKFYKTTAVRSHGSFRRSCVSFFVGLVVASLVAISIYFGKLAIHQTDEVQRLKSECLKLGQNLDFVIEISLQYATSITGPNIMEGELEETIITENKWRKLIGRFDMCFDEDTKTNDMSRYNSTNSENVDLNCMKRKLADMMALLMFRENKTLHSTDSL</sequence>
<dbReference type="Proteomes" id="UP001642483">
    <property type="component" value="Unassembled WGS sequence"/>
</dbReference>
<accession>A0ABP0G966</accession>
<keyword evidence="1" id="KW-0472">Membrane</keyword>
<keyword evidence="1" id="KW-0812">Transmembrane</keyword>
<evidence type="ECO:0000313" key="2">
    <source>
        <dbReference type="EMBL" id="CAK8687179.1"/>
    </source>
</evidence>
<keyword evidence="1" id="KW-1133">Transmembrane helix</keyword>
<keyword evidence="3" id="KW-1185">Reference proteome</keyword>
<protein>
    <submittedName>
        <fullName evidence="2">Uncharacterized protein</fullName>
    </submittedName>
</protein>
<feature type="transmembrane region" description="Helical" evidence="1">
    <location>
        <begin position="59"/>
        <end position="78"/>
    </location>
</feature>
<evidence type="ECO:0000313" key="3">
    <source>
        <dbReference type="Proteomes" id="UP001642483"/>
    </source>
</evidence>
<proteinExistence type="predicted"/>
<organism evidence="2 3">
    <name type="scientific">Clavelina lepadiformis</name>
    <name type="common">Light-bulb sea squirt</name>
    <name type="synonym">Ascidia lepadiformis</name>
    <dbReference type="NCBI Taxonomy" id="159417"/>
    <lineage>
        <taxon>Eukaryota</taxon>
        <taxon>Metazoa</taxon>
        <taxon>Chordata</taxon>
        <taxon>Tunicata</taxon>
        <taxon>Ascidiacea</taxon>
        <taxon>Aplousobranchia</taxon>
        <taxon>Clavelinidae</taxon>
        <taxon>Clavelina</taxon>
    </lineage>
</organism>
<dbReference type="EMBL" id="CAWYQH010000103">
    <property type="protein sequence ID" value="CAK8687179.1"/>
    <property type="molecule type" value="Genomic_DNA"/>
</dbReference>
<evidence type="ECO:0000256" key="1">
    <source>
        <dbReference type="SAM" id="Phobius"/>
    </source>
</evidence>
<name>A0ABP0G966_CLALP</name>
<comment type="caution">
    <text evidence="2">The sequence shown here is derived from an EMBL/GenBank/DDBJ whole genome shotgun (WGS) entry which is preliminary data.</text>
</comment>
<reference evidence="2 3" key="1">
    <citation type="submission" date="2024-02" db="EMBL/GenBank/DDBJ databases">
        <authorList>
            <person name="Daric V."/>
            <person name="Darras S."/>
        </authorList>
    </citation>
    <scope>NUCLEOTIDE SEQUENCE [LARGE SCALE GENOMIC DNA]</scope>
</reference>